<evidence type="ECO:0000313" key="10">
    <source>
        <dbReference type="EMBL" id="MFC3530177.1"/>
    </source>
</evidence>
<dbReference type="Pfam" id="PF00528">
    <property type="entry name" value="BPD_transp_1"/>
    <property type="match status" value="2"/>
</dbReference>
<comment type="subcellular location">
    <subcellularLocation>
        <location evidence="1">Cell inner membrane</location>
        <topology evidence="1">Multi-pass membrane protein</topology>
    </subcellularLocation>
    <subcellularLocation>
        <location evidence="8">Cell membrane</location>
        <topology evidence="8">Multi-pass membrane protein</topology>
    </subcellularLocation>
</comment>
<feature type="transmembrane region" description="Helical" evidence="8">
    <location>
        <begin position="154"/>
        <end position="174"/>
    </location>
</feature>
<feature type="transmembrane region" description="Helical" evidence="8">
    <location>
        <begin position="536"/>
        <end position="556"/>
    </location>
</feature>
<dbReference type="PANTHER" id="PTHR43357:SF3">
    <property type="entry name" value="FE(3+)-TRANSPORT SYSTEM PERMEASE PROTEIN FBPB 2"/>
    <property type="match status" value="1"/>
</dbReference>
<feature type="transmembrane region" description="Helical" evidence="8">
    <location>
        <begin position="420"/>
        <end position="441"/>
    </location>
</feature>
<dbReference type="SUPFAM" id="SSF161098">
    <property type="entry name" value="MetI-like"/>
    <property type="match status" value="2"/>
</dbReference>
<proteinExistence type="inferred from homology"/>
<name>A0ABV7RAK2_9RHOB</name>
<dbReference type="RefSeq" id="WP_374427308.1">
    <property type="nucleotide sequence ID" value="NZ_JBHRXJ010000020.1"/>
</dbReference>
<keyword evidence="7 8" id="KW-0472">Membrane</keyword>
<sequence>MALTDLPLEDLDVPARPAARGGGRGWAWAAFGVGALVLVPVLALAWQAAQGSAGLWGHLWAYVLLPSLGQTAVLLIGVGAMVTVLGTAMAWLVAAHDFPGRRMLEWALLLPLAVPTYIIAYVYLDLLHPLGPVQGAMRAVLGIDSPRDFHLPDIRSMTGAVILLGLVLYPYVYLPVRAMFVMQAANLLEAGHMLGCSRRALFARLALPLARPAIAVGASLALMETLNDIGASEFLGVRTLTVSVYTTWVTRSDLPGAAQIALVMLVVVAGLVALERIARRRRRFAGSARRWRPVAPVRLSGARGWAALVIGLIPVTLGFAAPALWLGIKAFERIHNAGISAQLLIEARNTLLISAVATVVVLIGGLIVAFAARLFPGLAMAGTSRLASLGYAMPGTVVALGVLVPVAGLDRIIDAGAQSLLGQATGLLLIGSGAALVYAYFVRFLAISIGSIEAGFTQIPRALDHAARSLGHGASSSFRRVHLPLTRPALAAAALLVFVDTMKELSATLLLRPLNFETLATHLYGEAARGTYEEGAIAALAIVAAGIVPVILLARLGHRGGHGTN</sequence>
<evidence type="ECO:0000256" key="2">
    <source>
        <dbReference type="ARBA" id="ARBA00022448"/>
    </source>
</evidence>
<dbReference type="Gene3D" id="1.10.3720.10">
    <property type="entry name" value="MetI-like"/>
    <property type="match status" value="2"/>
</dbReference>
<evidence type="ECO:0000256" key="1">
    <source>
        <dbReference type="ARBA" id="ARBA00004429"/>
    </source>
</evidence>
<feature type="transmembrane region" description="Helical" evidence="8">
    <location>
        <begin position="386"/>
        <end position="408"/>
    </location>
</feature>
<gene>
    <name evidence="10" type="ORF">ACFOMH_18565</name>
</gene>
<feature type="transmembrane region" description="Helical" evidence="8">
    <location>
        <begin position="351"/>
        <end position="374"/>
    </location>
</feature>
<reference evidence="11" key="1">
    <citation type="journal article" date="2019" name="Int. J. Syst. Evol. Microbiol.">
        <title>The Global Catalogue of Microorganisms (GCM) 10K type strain sequencing project: providing services to taxonomists for standard genome sequencing and annotation.</title>
        <authorList>
            <consortium name="The Broad Institute Genomics Platform"/>
            <consortium name="The Broad Institute Genome Sequencing Center for Infectious Disease"/>
            <person name="Wu L."/>
            <person name="Ma J."/>
        </authorList>
    </citation>
    <scope>NUCLEOTIDE SEQUENCE [LARGE SCALE GENOMIC DNA]</scope>
    <source>
        <strain evidence="11">KCTC 42899</strain>
    </source>
</reference>
<feature type="transmembrane region" description="Helical" evidence="8">
    <location>
        <begin position="305"/>
        <end position="331"/>
    </location>
</feature>
<dbReference type="CDD" id="cd06261">
    <property type="entry name" value="TM_PBP2"/>
    <property type="match status" value="2"/>
</dbReference>
<dbReference type="Proteomes" id="UP001595721">
    <property type="component" value="Unassembled WGS sequence"/>
</dbReference>
<dbReference type="PROSITE" id="PS50928">
    <property type="entry name" value="ABC_TM1"/>
    <property type="match status" value="2"/>
</dbReference>
<evidence type="ECO:0000256" key="7">
    <source>
        <dbReference type="ARBA" id="ARBA00023136"/>
    </source>
</evidence>
<dbReference type="PANTHER" id="PTHR43357">
    <property type="entry name" value="INNER MEMBRANE ABC TRANSPORTER PERMEASE PROTEIN YDCV"/>
    <property type="match status" value="1"/>
</dbReference>
<feature type="domain" description="ABC transmembrane type-1" evidence="9">
    <location>
        <begin position="347"/>
        <end position="555"/>
    </location>
</feature>
<protein>
    <submittedName>
        <fullName evidence="10">ABC transporter permease</fullName>
    </submittedName>
</protein>
<dbReference type="EMBL" id="JBHRXJ010000020">
    <property type="protein sequence ID" value="MFC3530177.1"/>
    <property type="molecule type" value="Genomic_DNA"/>
</dbReference>
<evidence type="ECO:0000259" key="9">
    <source>
        <dbReference type="PROSITE" id="PS50928"/>
    </source>
</evidence>
<dbReference type="InterPro" id="IPR000515">
    <property type="entry name" value="MetI-like"/>
</dbReference>
<dbReference type="InterPro" id="IPR035906">
    <property type="entry name" value="MetI-like_sf"/>
</dbReference>
<keyword evidence="6 8" id="KW-1133">Transmembrane helix</keyword>
<keyword evidence="2 8" id="KW-0813">Transport</keyword>
<keyword evidence="3" id="KW-1003">Cell membrane</keyword>
<evidence type="ECO:0000256" key="8">
    <source>
        <dbReference type="RuleBase" id="RU363032"/>
    </source>
</evidence>
<feature type="domain" description="ABC transmembrane type-1" evidence="9">
    <location>
        <begin position="68"/>
        <end position="273"/>
    </location>
</feature>
<evidence type="ECO:0000256" key="4">
    <source>
        <dbReference type="ARBA" id="ARBA00022519"/>
    </source>
</evidence>
<keyword evidence="5 8" id="KW-0812">Transmembrane</keyword>
<organism evidence="10 11">
    <name type="scientific">Paracoccus mangrovi</name>
    <dbReference type="NCBI Taxonomy" id="1715645"/>
    <lineage>
        <taxon>Bacteria</taxon>
        <taxon>Pseudomonadati</taxon>
        <taxon>Pseudomonadota</taxon>
        <taxon>Alphaproteobacteria</taxon>
        <taxon>Rhodobacterales</taxon>
        <taxon>Paracoccaceae</taxon>
        <taxon>Paracoccus</taxon>
    </lineage>
</organism>
<feature type="transmembrane region" description="Helical" evidence="8">
    <location>
        <begin position="106"/>
        <end position="124"/>
    </location>
</feature>
<evidence type="ECO:0000256" key="5">
    <source>
        <dbReference type="ARBA" id="ARBA00022692"/>
    </source>
</evidence>
<feature type="transmembrane region" description="Helical" evidence="8">
    <location>
        <begin position="201"/>
        <end position="223"/>
    </location>
</feature>
<evidence type="ECO:0000256" key="3">
    <source>
        <dbReference type="ARBA" id="ARBA00022475"/>
    </source>
</evidence>
<feature type="transmembrane region" description="Helical" evidence="8">
    <location>
        <begin position="256"/>
        <end position="274"/>
    </location>
</feature>
<feature type="transmembrane region" description="Helical" evidence="8">
    <location>
        <begin position="26"/>
        <end position="48"/>
    </location>
</feature>
<evidence type="ECO:0000256" key="6">
    <source>
        <dbReference type="ARBA" id="ARBA00022989"/>
    </source>
</evidence>
<accession>A0ABV7RAK2</accession>
<comment type="caution">
    <text evidence="10">The sequence shown here is derived from an EMBL/GenBank/DDBJ whole genome shotgun (WGS) entry which is preliminary data.</text>
</comment>
<comment type="similarity">
    <text evidence="8">Belongs to the binding-protein-dependent transport system permease family.</text>
</comment>
<evidence type="ECO:0000313" key="11">
    <source>
        <dbReference type="Proteomes" id="UP001595721"/>
    </source>
</evidence>
<feature type="transmembrane region" description="Helical" evidence="8">
    <location>
        <begin position="68"/>
        <end position="94"/>
    </location>
</feature>
<keyword evidence="4" id="KW-0997">Cell inner membrane</keyword>
<keyword evidence="11" id="KW-1185">Reference proteome</keyword>